<dbReference type="RefSeq" id="WP_108686033.1">
    <property type="nucleotide sequence ID" value="NZ_QCYK01000001.1"/>
</dbReference>
<dbReference type="OrthoDB" id="615056at2"/>
<evidence type="ECO:0000256" key="1">
    <source>
        <dbReference type="SAM" id="SignalP"/>
    </source>
</evidence>
<protein>
    <recommendedName>
        <fullName evidence="4">DUF4397 domain-containing protein</fullName>
    </recommendedName>
</protein>
<reference evidence="2 3" key="1">
    <citation type="submission" date="2018-04" db="EMBL/GenBank/DDBJ databases">
        <title>Chitinophaga fuyangensis sp. nov., isolated from soil in a chemical factory.</title>
        <authorList>
            <person name="Chen K."/>
        </authorList>
    </citation>
    <scope>NUCLEOTIDE SEQUENCE [LARGE SCALE GENOMIC DNA]</scope>
    <source>
        <strain evidence="2 3">LY-1</strain>
    </source>
</reference>
<organism evidence="2 3">
    <name type="scientific">Chitinophaga parva</name>
    <dbReference type="NCBI Taxonomy" id="2169414"/>
    <lineage>
        <taxon>Bacteria</taxon>
        <taxon>Pseudomonadati</taxon>
        <taxon>Bacteroidota</taxon>
        <taxon>Chitinophagia</taxon>
        <taxon>Chitinophagales</taxon>
        <taxon>Chitinophagaceae</taxon>
        <taxon>Chitinophaga</taxon>
    </lineage>
</organism>
<dbReference type="EMBL" id="QCYK01000001">
    <property type="protein sequence ID" value="PUZ29395.1"/>
    <property type="molecule type" value="Genomic_DNA"/>
</dbReference>
<name>A0A2T7BNY5_9BACT</name>
<keyword evidence="1" id="KW-0732">Signal</keyword>
<evidence type="ECO:0000313" key="3">
    <source>
        <dbReference type="Proteomes" id="UP000244450"/>
    </source>
</evidence>
<accession>A0A2T7BNY5</accession>
<gene>
    <name evidence="2" type="ORF">DCC81_08085</name>
</gene>
<feature type="signal peptide" evidence="1">
    <location>
        <begin position="1"/>
        <end position="20"/>
    </location>
</feature>
<evidence type="ECO:0008006" key="4">
    <source>
        <dbReference type="Google" id="ProtNLM"/>
    </source>
</evidence>
<feature type="chain" id="PRO_5015719191" description="DUF4397 domain-containing protein" evidence="1">
    <location>
        <begin position="21"/>
        <end position="599"/>
    </location>
</feature>
<dbReference type="Proteomes" id="UP000244450">
    <property type="component" value="Unassembled WGS sequence"/>
</dbReference>
<proteinExistence type="predicted"/>
<sequence length="599" mass="64876">MMNRCNIALLLVLVILSSCAKDKSDNKLPLTDVINKSNSSIRMFNFYNGQLDMTINNVPLTAYPSTSGNTSPQQGTQLGLSFFPSGAWESADNGSPFTVPNGLLDKTGSIRLQIRSRAPIQNTSGVPKYFVLDTVITNDVLSPRDYYVQGDGTIHMLRRDNVAPANAQQFKLRIINLGLGKDVNNIGGPVSLTFADGTAVAQELTNVAQGSSSAYATLDYGSFLFRLYDSKGGSIDITKQYAEAPEYPVYNPCMAVPPSQQGIANQLRTFKPGGVYSIVVAPALYRTLDCQKYATTSLFNVYHVITEQDPGVNYTYARMQAVNAVAGKQVTVKVDGQPLSGVTLDYVGNSTPDKAITPAYSIFVQGSHTVEVTDAAGGVLAKKSINLYPYDNYCIWAYTTPDNKVDILFEANDMTGSVYSQAYFDNAAIPDDGTNGAHNIRRYPYHLKTRFLNLSPDLPYATFLNDQQSFLPMVLNGDTLRPASAFINLRSGVQPSRNPAIMFLMGPWSEYNGTSGLLPPEQLNAPRLVRVYASQPAPLPQIPGQLLANIAPLNTAKGFVANPALYDGGATTNVESGVYTIALVGNVASARMVLIKHNN</sequence>
<evidence type="ECO:0000313" key="2">
    <source>
        <dbReference type="EMBL" id="PUZ29395.1"/>
    </source>
</evidence>
<comment type="caution">
    <text evidence="2">The sequence shown here is derived from an EMBL/GenBank/DDBJ whole genome shotgun (WGS) entry which is preliminary data.</text>
</comment>
<dbReference type="PROSITE" id="PS51257">
    <property type="entry name" value="PROKAR_LIPOPROTEIN"/>
    <property type="match status" value="1"/>
</dbReference>
<keyword evidence="3" id="KW-1185">Reference proteome</keyword>
<dbReference type="AlphaFoldDB" id="A0A2T7BNY5"/>